<name>A0ABD2YUI8_9GENT</name>
<evidence type="ECO:0000313" key="3">
    <source>
        <dbReference type="Proteomes" id="UP001630127"/>
    </source>
</evidence>
<evidence type="ECO:0000313" key="2">
    <source>
        <dbReference type="EMBL" id="KAL3509477.1"/>
    </source>
</evidence>
<sequence length="196" mass="22438">MANAGYDYRNPPSLGELNLEVTGENMHGLNETQRMLRKKGHRISLPREPVRITLKEKNEKKTTHYITAEETSDEQSKQPLPRRLVLECVEPLGARGLVFDRISISTQENDGLSSRSSVFRRIQRDCLPSQEHSSVFDHLSSPKLQDDQLDSGFRPSVFHQLRKSKDYESKPEGSSQKSIFERKQMAKGLKSKKTSR</sequence>
<comment type="caution">
    <text evidence="2">The sequence shown here is derived from an EMBL/GenBank/DDBJ whole genome shotgun (WGS) entry which is preliminary data.</text>
</comment>
<dbReference type="Proteomes" id="UP001630127">
    <property type="component" value="Unassembled WGS sequence"/>
</dbReference>
<dbReference type="EMBL" id="JBJUIK010000012">
    <property type="protein sequence ID" value="KAL3509477.1"/>
    <property type="molecule type" value="Genomic_DNA"/>
</dbReference>
<proteinExistence type="predicted"/>
<organism evidence="2 3">
    <name type="scientific">Cinchona calisaya</name>
    <dbReference type="NCBI Taxonomy" id="153742"/>
    <lineage>
        <taxon>Eukaryota</taxon>
        <taxon>Viridiplantae</taxon>
        <taxon>Streptophyta</taxon>
        <taxon>Embryophyta</taxon>
        <taxon>Tracheophyta</taxon>
        <taxon>Spermatophyta</taxon>
        <taxon>Magnoliopsida</taxon>
        <taxon>eudicotyledons</taxon>
        <taxon>Gunneridae</taxon>
        <taxon>Pentapetalae</taxon>
        <taxon>asterids</taxon>
        <taxon>lamiids</taxon>
        <taxon>Gentianales</taxon>
        <taxon>Rubiaceae</taxon>
        <taxon>Cinchonoideae</taxon>
        <taxon>Cinchoneae</taxon>
        <taxon>Cinchona</taxon>
    </lineage>
</organism>
<accession>A0ABD2YUI8</accession>
<feature type="region of interest" description="Disordered" evidence="1">
    <location>
        <begin position="130"/>
        <end position="196"/>
    </location>
</feature>
<dbReference type="AlphaFoldDB" id="A0ABD2YUI8"/>
<protein>
    <submittedName>
        <fullName evidence="2">Uncharacterized protein</fullName>
    </submittedName>
</protein>
<reference evidence="2 3" key="1">
    <citation type="submission" date="2024-11" db="EMBL/GenBank/DDBJ databases">
        <title>A near-complete genome assembly of Cinchona calisaya.</title>
        <authorList>
            <person name="Lian D.C."/>
            <person name="Zhao X.W."/>
            <person name="Wei L."/>
        </authorList>
    </citation>
    <scope>NUCLEOTIDE SEQUENCE [LARGE SCALE GENOMIC DNA]</scope>
    <source>
        <tissue evidence="2">Nenye</tissue>
    </source>
</reference>
<keyword evidence="3" id="KW-1185">Reference proteome</keyword>
<gene>
    <name evidence="2" type="ORF">ACH5RR_028878</name>
</gene>
<evidence type="ECO:0000256" key="1">
    <source>
        <dbReference type="SAM" id="MobiDB-lite"/>
    </source>
</evidence>